<dbReference type="AlphaFoldDB" id="J7IST2"/>
<reference evidence="2" key="2">
    <citation type="submission" date="2012-08" db="EMBL/GenBank/DDBJ databases">
        <title>Finished genome of Desulfosporosinus meridiei DSM 13257.</title>
        <authorList>
            <person name="Huntemann M."/>
            <person name="Wei C.-L."/>
            <person name="Han J."/>
            <person name="Detter J.C."/>
            <person name="Han C."/>
            <person name="Davenport K."/>
            <person name="Daligault H."/>
            <person name="Erkkila T."/>
            <person name="Gu W."/>
            <person name="Munk A.C.C."/>
            <person name="Teshima H."/>
            <person name="Xu Y."/>
            <person name="Chain P."/>
            <person name="Tapia R."/>
            <person name="Chen A."/>
            <person name="Krypides N."/>
            <person name="Mavromatis K."/>
            <person name="Markowitz V."/>
            <person name="Szeto E."/>
            <person name="Ivanova N."/>
            <person name="Mikhailova N."/>
            <person name="Ovchinnikova G."/>
            <person name="Pagani I."/>
            <person name="Pati A."/>
            <person name="Goodwin L."/>
            <person name="Peters L."/>
            <person name="Pitluck S."/>
            <person name="Woyke T."/>
            <person name="Pester M."/>
            <person name="Spring S."/>
            <person name="Ollivier B."/>
            <person name="Rattei T."/>
            <person name="Klenk H.-P."/>
            <person name="Wagner M."/>
            <person name="Loy A."/>
        </authorList>
    </citation>
    <scope>NUCLEOTIDE SEQUENCE [LARGE SCALE GENOMIC DNA]</scope>
    <source>
        <strain evidence="2">ATCC BAA-275 / DSM 13257 / NCIMB 13706 / S10</strain>
    </source>
</reference>
<dbReference type="HOGENOM" id="CLU_1034181_0_0_9"/>
<name>J7IST2_DESMD</name>
<dbReference type="Proteomes" id="UP000005262">
    <property type="component" value="Chromosome"/>
</dbReference>
<dbReference type="OrthoDB" id="1723577at2"/>
<dbReference type="eggNOG" id="ENOG502Z9YM">
    <property type="taxonomic scope" value="Bacteria"/>
</dbReference>
<reference evidence="1 2" key="1">
    <citation type="journal article" date="2012" name="J. Bacteriol.">
        <title>Complete genome sequences of Desulfosporosinus orientis DSM765T, Desulfosporosinus youngiae DSM17734T, Desulfosporosinus meridiei DSM13257T, and Desulfosporosinus acidiphilus DSM22704T.</title>
        <authorList>
            <person name="Pester M."/>
            <person name="Brambilla E."/>
            <person name="Alazard D."/>
            <person name="Rattei T."/>
            <person name="Weinmaier T."/>
            <person name="Han J."/>
            <person name="Lucas S."/>
            <person name="Lapidus A."/>
            <person name="Cheng J.F."/>
            <person name="Goodwin L."/>
            <person name="Pitluck S."/>
            <person name="Peters L."/>
            <person name="Ovchinnikova G."/>
            <person name="Teshima H."/>
            <person name="Detter J.C."/>
            <person name="Han C.S."/>
            <person name="Tapia R."/>
            <person name="Land M.L."/>
            <person name="Hauser L."/>
            <person name="Kyrpides N.C."/>
            <person name="Ivanova N.N."/>
            <person name="Pagani I."/>
            <person name="Huntmann M."/>
            <person name="Wei C.L."/>
            <person name="Davenport K.W."/>
            <person name="Daligault H."/>
            <person name="Chain P.S."/>
            <person name="Chen A."/>
            <person name="Mavromatis K."/>
            <person name="Markowitz V."/>
            <person name="Szeto E."/>
            <person name="Mikhailova N."/>
            <person name="Pati A."/>
            <person name="Wagner M."/>
            <person name="Woyke T."/>
            <person name="Ollivier B."/>
            <person name="Klenk H.P."/>
            <person name="Spring S."/>
            <person name="Loy A."/>
        </authorList>
    </citation>
    <scope>NUCLEOTIDE SEQUENCE [LARGE SCALE GENOMIC DNA]</scope>
    <source>
        <strain evidence="2">ATCC BAA-275 / DSM 13257 / NCIMB 13706 / S10</strain>
    </source>
</reference>
<gene>
    <name evidence="1" type="ordered locus">Desmer_3039</name>
</gene>
<evidence type="ECO:0000313" key="1">
    <source>
        <dbReference type="EMBL" id="AFQ44922.1"/>
    </source>
</evidence>
<keyword evidence="2" id="KW-1185">Reference proteome</keyword>
<dbReference type="RefSeq" id="WP_014903833.1">
    <property type="nucleotide sequence ID" value="NC_018515.1"/>
</dbReference>
<protein>
    <recommendedName>
        <fullName evidence="3">SurA-like protein</fullName>
    </recommendedName>
</protein>
<evidence type="ECO:0008006" key="3">
    <source>
        <dbReference type="Google" id="ProtNLM"/>
    </source>
</evidence>
<accession>J7IST2</accession>
<organism evidence="1 2">
    <name type="scientific">Desulfosporosinus meridiei (strain ATCC BAA-275 / DSM 13257 / KCTC 12902 / NCIMB 13706 / S10)</name>
    <dbReference type="NCBI Taxonomy" id="768704"/>
    <lineage>
        <taxon>Bacteria</taxon>
        <taxon>Bacillati</taxon>
        <taxon>Bacillota</taxon>
        <taxon>Clostridia</taxon>
        <taxon>Eubacteriales</taxon>
        <taxon>Desulfitobacteriaceae</taxon>
        <taxon>Desulfosporosinus</taxon>
    </lineage>
</organism>
<dbReference type="EMBL" id="CP003629">
    <property type="protein sequence ID" value="AFQ44922.1"/>
    <property type="molecule type" value="Genomic_DNA"/>
</dbReference>
<proteinExistence type="predicted"/>
<dbReference type="KEGG" id="dmi:Desmer_3039"/>
<sequence>MRKKILIIGALSFLLIANFFGVLIQNSYADDKKSVEEHIQLAGSYIKDNPELLSKSLDALASKSFNEKEIVTNVDLLPISIGEIEFREGLRNVAETGDADDKSVFNTLVEEKLIMSYAIKNSVLPLKSEINSFIESEKSLYKQDATVQKYVDDFCSSANMSFDEYWNTYEYYNAFRIVTFKKAYDKAIEIGIAKGELKPLTEGELISQINTEYQDYWKKIKTELKSEASITINKQYSDRVFTIDTSKLYL</sequence>
<evidence type="ECO:0000313" key="2">
    <source>
        <dbReference type="Proteomes" id="UP000005262"/>
    </source>
</evidence>